<protein>
    <recommendedName>
        <fullName evidence="6">Sugar phosphate transporter domain-containing protein</fullName>
    </recommendedName>
</protein>
<keyword evidence="2 5" id="KW-0812">Transmembrane</keyword>
<dbReference type="OMA" id="LFWEVPK"/>
<feature type="domain" description="Sugar phosphate transporter" evidence="6">
    <location>
        <begin position="20"/>
        <end position="324"/>
    </location>
</feature>
<keyword evidence="4 5" id="KW-0472">Membrane</keyword>
<dbReference type="EMBL" id="JH431850">
    <property type="status" value="NOT_ANNOTATED_CDS"/>
    <property type="molecule type" value="Genomic_DNA"/>
</dbReference>
<feature type="transmembrane region" description="Helical" evidence="5">
    <location>
        <begin position="250"/>
        <end position="267"/>
    </location>
</feature>
<comment type="subcellular location">
    <subcellularLocation>
        <location evidence="1">Membrane</location>
        <topology evidence="1">Multi-pass membrane protein</topology>
    </subcellularLocation>
</comment>
<sequence length="377" mass="43124">MACFCLRKFCTFTVLQSIGLIVIYYSFSIGLTFYQKWFINDYFHFPLTVVICHLVTKFIFAVIVRTVWECYTKKRRIILPWNIYIKRLSIIGATSALDIGFSNWSFEFITLSLYTMTKSTAVIFILIFAILFGLEKIAIMLFILLSFQKCTLIIVVLLISTGLFLFTFQSTQFNVNGFLLVLSATVSSGVRWTLAQLIMQKKELGLHNPVDMIYHIQPWMILGLLPIAIAIEGLPLVTSAKLFRFEDITVPLKTITFIFFGSVLAFLMETIEFLLLFFTSSLSLSIVGIFKEMCTIFLAWQYHGDSINTINFIGLVISLVGISLHVGLKAYSAKASVEKHGENMEMPLLTEYFITDEDEDTLFHAQEFKKHTSKRKS</sequence>
<dbReference type="InterPro" id="IPR004853">
    <property type="entry name" value="Sugar_P_trans_dom"/>
</dbReference>
<dbReference type="HOGENOM" id="CLU_022332_1_3_1"/>
<name>T1J562_STRMM</name>
<accession>T1J562</accession>
<dbReference type="EnsemblMetazoa" id="SMAR008760-RA">
    <property type="protein sequence ID" value="SMAR008760-PA"/>
    <property type="gene ID" value="SMAR008760"/>
</dbReference>
<dbReference type="Pfam" id="PF03151">
    <property type="entry name" value="TPT"/>
    <property type="match status" value="1"/>
</dbReference>
<dbReference type="STRING" id="126957.T1J562"/>
<evidence type="ECO:0000256" key="3">
    <source>
        <dbReference type="ARBA" id="ARBA00022989"/>
    </source>
</evidence>
<dbReference type="GO" id="GO:0016020">
    <property type="term" value="C:membrane"/>
    <property type="evidence" value="ECO:0007669"/>
    <property type="project" value="UniProtKB-SubCell"/>
</dbReference>
<dbReference type="AlphaFoldDB" id="T1J562"/>
<dbReference type="InterPro" id="IPR050186">
    <property type="entry name" value="TPT_transporter"/>
</dbReference>
<reference evidence="7" key="2">
    <citation type="submission" date="2015-02" db="UniProtKB">
        <authorList>
            <consortium name="EnsemblMetazoa"/>
        </authorList>
    </citation>
    <scope>IDENTIFICATION</scope>
</reference>
<evidence type="ECO:0000256" key="5">
    <source>
        <dbReference type="SAM" id="Phobius"/>
    </source>
</evidence>
<evidence type="ECO:0000256" key="2">
    <source>
        <dbReference type="ARBA" id="ARBA00022692"/>
    </source>
</evidence>
<dbReference type="PANTHER" id="PTHR11132">
    <property type="entry name" value="SOLUTE CARRIER FAMILY 35"/>
    <property type="match status" value="1"/>
</dbReference>
<feature type="transmembrane region" description="Helical" evidence="5">
    <location>
        <begin position="88"/>
        <end position="106"/>
    </location>
</feature>
<dbReference type="Proteomes" id="UP000014500">
    <property type="component" value="Unassembled WGS sequence"/>
</dbReference>
<reference evidence="8" key="1">
    <citation type="submission" date="2011-05" db="EMBL/GenBank/DDBJ databases">
        <authorList>
            <person name="Richards S.R."/>
            <person name="Qu J."/>
            <person name="Jiang H."/>
            <person name="Jhangiani S.N."/>
            <person name="Agravi P."/>
            <person name="Goodspeed R."/>
            <person name="Gross S."/>
            <person name="Mandapat C."/>
            <person name="Jackson L."/>
            <person name="Mathew T."/>
            <person name="Pu L."/>
            <person name="Thornton R."/>
            <person name="Saada N."/>
            <person name="Wilczek-Boney K.B."/>
            <person name="Lee S."/>
            <person name="Kovar C."/>
            <person name="Wu Y."/>
            <person name="Scherer S.E."/>
            <person name="Worley K.C."/>
            <person name="Muzny D.M."/>
            <person name="Gibbs R."/>
        </authorList>
    </citation>
    <scope>NUCLEOTIDE SEQUENCE</scope>
    <source>
        <strain evidence="8">Brora</strain>
    </source>
</reference>
<keyword evidence="8" id="KW-1185">Reference proteome</keyword>
<dbReference type="PhylomeDB" id="T1J562"/>
<evidence type="ECO:0000256" key="4">
    <source>
        <dbReference type="ARBA" id="ARBA00023136"/>
    </source>
</evidence>
<evidence type="ECO:0000256" key="1">
    <source>
        <dbReference type="ARBA" id="ARBA00004141"/>
    </source>
</evidence>
<feature type="transmembrane region" description="Helical" evidence="5">
    <location>
        <begin position="312"/>
        <end position="331"/>
    </location>
</feature>
<feature type="transmembrane region" description="Helical" evidence="5">
    <location>
        <begin position="45"/>
        <end position="68"/>
    </location>
</feature>
<feature type="transmembrane region" description="Helical" evidence="5">
    <location>
        <begin position="121"/>
        <end position="145"/>
    </location>
</feature>
<keyword evidence="3 5" id="KW-1133">Transmembrane helix</keyword>
<organism evidence="7 8">
    <name type="scientific">Strigamia maritima</name>
    <name type="common">European centipede</name>
    <name type="synonym">Geophilus maritimus</name>
    <dbReference type="NCBI Taxonomy" id="126957"/>
    <lineage>
        <taxon>Eukaryota</taxon>
        <taxon>Metazoa</taxon>
        <taxon>Ecdysozoa</taxon>
        <taxon>Arthropoda</taxon>
        <taxon>Myriapoda</taxon>
        <taxon>Chilopoda</taxon>
        <taxon>Pleurostigmophora</taxon>
        <taxon>Geophilomorpha</taxon>
        <taxon>Linotaeniidae</taxon>
        <taxon>Strigamia</taxon>
    </lineage>
</organism>
<evidence type="ECO:0000313" key="8">
    <source>
        <dbReference type="Proteomes" id="UP000014500"/>
    </source>
</evidence>
<proteinExistence type="predicted"/>
<feature type="transmembrane region" description="Helical" evidence="5">
    <location>
        <begin position="219"/>
        <end position="238"/>
    </location>
</feature>
<feature type="transmembrane region" description="Helical" evidence="5">
    <location>
        <begin position="152"/>
        <end position="171"/>
    </location>
</feature>
<feature type="transmembrane region" description="Helical" evidence="5">
    <location>
        <begin position="12"/>
        <end position="33"/>
    </location>
</feature>
<evidence type="ECO:0000259" key="6">
    <source>
        <dbReference type="Pfam" id="PF03151"/>
    </source>
</evidence>
<feature type="transmembrane region" description="Helical" evidence="5">
    <location>
        <begin position="274"/>
        <end position="300"/>
    </location>
</feature>
<evidence type="ECO:0000313" key="7">
    <source>
        <dbReference type="EnsemblMetazoa" id="SMAR008760-PA"/>
    </source>
</evidence>
<feature type="transmembrane region" description="Helical" evidence="5">
    <location>
        <begin position="177"/>
        <end position="198"/>
    </location>
</feature>
<dbReference type="eggNOG" id="KOG1443">
    <property type="taxonomic scope" value="Eukaryota"/>
</dbReference>